<protein>
    <submittedName>
        <fullName evidence="1">Uncharacterized protein</fullName>
    </submittedName>
</protein>
<dbReference type="EMBL" id="KZ819854">
    <property type="protein sequence ID" value="PWN51294.1"/>
    <property type="molecule type" value="Genomic_DNA"/>
</dbReference>
<reference evidence="1 2" key="1">
    <citation type="journal article" date="2018" name="Mol. Biol. Evol.">
        <title>Broad Genomic Sampling Reveals a Smut Pathogenic Ancestry of the Fungal Clade Ustilaginomycotina.</title>
        <authorList>
            <person name="Kijpornyongpan T."/>
            <person name="Mondo S.J."/>
            <person name="Barry K."/>
            <person name="Sandor L."/>
            <person name="Lee J."/>
            <person name="Lipzen A."/>
            <person name="Pangilinan J."/>
            <person name="LaButti K."/>
            <person name="Hainaut M."/>
            <person name="Henrissat B."/>
            <person name="Grigoriev I.V."/>
            <person name="Spatafora J.W."/>
            <person name="Aime M.C."/>
        </authorList>
    </citation>
    <scope>NUCLEOTIDE SEQUENCE [LARGE SCALE GENOMIC DNA]</scope>
    <source>
        <strain evidence="1 2">SA 807</strain>
    </source>
</reference>
<keyword evidence="2" id="KW-1185">Reference proteome</keyword>
<name>A0ACD0P028_9BASI</name>
<proteinExistence type="predicted"/>
<organism evidence="1 2">
    <name type="scientific">Violaceomyces palustris</name>
    <dbReference type="NCBI Taxonomy" id="1673888"/>
    <lineage>
        <taxon>Eukaryota</taxon>
        <taxon>Fungi</taxon>
        <taxon>Dikarya</taxon>
        <taxon>Basidiomycota</taxon>
        <taxon>Ustilaginomycotina</taxon>
        <taxon>Ustilaginomycetes</taxon>
        <taxon>Violaceomycetales</taxon>
        <taxon>Violaceomycetaceae</taxon>
        <taxon>Violaceomyces</taxon>
    </lineage>
</organism>
<evidence type="ECO:0000313" key="2">
    <source>
        <dbReference type="Proteomes" id="UP000245626"/>
    </source>
</evidence>
<gene>
    <name evidence="1" type="ORF">IE53DRAFT_386328</name>
</gene>
<evidence type="ECO:0000313" key="1">
    <source>
        <dbReference type="EMBL" id="PWN51294.1"/>
    </source>
</evidence>
<dbReference type="Proteomes" id="UP000245626">
    <property type="component" value="Unassembled WGS sequence"/>
</dbReference>
<sequence length="272" mass="30241">MLRKAAATTMLSTSRSLVRPSAFTRSAALVPASTTVVKPSLPFLPSSSFRLPSKKSSSPFFVSSPVRHQPLALSQRFSTTSLALEKQQEQRNQEKGSSSKKEREEEVEEDDGAPPKGSSIRDRLRFLTRRYGWWALGVYMLASLFDFTLIFVSIHMLGADHIRDLEVQVRKAIGLTQRDQDEDDQQQQVAQVDTGDGQAPPRQAVRKSSSSSTSIWTEAVLAYTIHKTLLLPFRVAITAAVTPSFVKWLVKMGWAKPHSVVRKAAEQAAKRS</sequence>
<accession>A0ACD0P028</accession>